<feature type="non-terminal residue" evidence="1">
    <location>
        <position position="1"/>
    </location>
</feature>
<organism evidence="1 2">
    <name type="scientific">Racocetra fulgida</name>
    <dbReference type="NCBI Taxonomy" id="60492"/>
    <lineage>
        <taxon>Eukaryota</taxon>
        <taxon>Fungi</taxon>
        <taxon>Fungi incertae sedis</taxon>
        <taxon>Mucoromycota</taxon>
        <taxon>Glomeromycotina</taxon>
        <taxon>Glomeromycetes</taxon>
        <taxon>Diversisporales</taxon>
        <taxon>Gigasporaceae</taxon>
        <taxon>Racocetra</taxon>
    </lineage>
</organism>
<evidence type="ECO:0000313" key="1">
    <source>
        <dbReference type="EMBL" id="CAG8758901.1"/>
    </source>
</evidence>
<name>A0A9N9NUQ6_9GLOM</name>
<dbReference type="EMBL" id="CAJVPZ010040135">
    <property type="protein sequence ID" value="CAG8758901.1"/>
    <property type="molecule type" value="Genomic_DNA"/>
</dbReference>
<accession>A0A9N9NUQ6</accession>
<feature type="non-terminal residue" evidence="1">
    <location>
        <position position="165"/>
    </location>
</feature>
<evidence type="ECO:0000313" key="2">
    <source>
        <dbReference type="Proteomes" id="UP000789396"/>
    </source>
</evidence>
<sequence length="165" mass="19084">SEKAYFYISLILKCWYKDEFADAMINDEPFVREKSLEDNIQTTAKAISYKQSIKGSLLGLAHKYVELFNYDDLNDSDILMEIFKEWMHIHEKGQCNKQTIEQNNQVIESDQDTETTQLDIQNPLKHIRKGCPPKRQIKSAIEQSKKSKHSADTSSCASRQCSICK</sequence>
<comment type="caution">
    <text evidence="1">The sequence shown here is derived from an EMBL/GenBank/DDBJ whole genome shotgun (WGS) entry which is preliminary data.</text>
</comment>
<dbReference type="Proteomes" id="UP000789396">
    <property type="component" value="Unassembled WGS sequence"/>
</dbReference>
<proteinExistence type="predicted"/>
<keyword evidence="2" id="KW-1185">Reference proteome</keyword>
<protein>
    <submittedName>
        <fullName evidence="1">20117_t:CDS:1</fullName>
    </submittedName>
</protein>
<dbReference type="OrthoDB" id="2482622at2759"/>
<dbReference type="AlphaFoldDB" id="A0A9N9NUQ6"/>
<reference evidence="1" key="1">
    <citation type="submission" date="2021-06" db="EMBL/GenBank/DDBJ databases">
        <authorList>
            <person name="Kallberg Y."/>
            <person name="Tangrot J."/>
            <person name="Rosling A."/>
        </authorList>
    </citation>
    <scope>NUCLEOTIDE SEQUENCE</scope>
    <source>
        <strain evidence="1">IN212</strain>
    </source>
</reference>
<gene>
    <name evidence="1" type="ORF">RFULGI_LOCUS14153</name>
</gene>